<proteinExistence type="predicted"/>
<dbReference type="Pfam" id="PF13306">
    <property type="entry name" value="LRR_5"/>
    <property type="match status" value="1"/>
</dbReference>
<sequence>MEVRRVTMPSTVTELGWKAFHYCFNLVEVELNEGLWMIGDSAFECYSADLSGQQNKASQPGMRRVVRVHVRDVFC</sequence>
<comment type="caution">
    <text evidence="1">The sequence shown here is derived from an EMBL/GenBank/DDBJ whole genome shotgun (WGS) entry which is preliminary data.</text>
</comment>
<dbReference type="InterPro" id="IPR032675">
    <property type="entry name" value="LRR_dom_sf"/>
</dbReference>
<gene>
    <name evidence="1" type="ORF">THAOC_36415</name>
</gene>
<dbReference type="EMBL" id="AGNL01048940">
    <property type="protein sequence ID" value="EJK45001.1"/>
    <property type="molecule type" value="Genomic_DNA"/>
</dbReference>
<name>K0R880_THAOC</name>
<dbReference type="Gene3D" id="3.80.10.10">
    <property type="entry name" value="Ribonuclease Inhibitor"/>
    <property type="match status" value="1"/>
</dbReference>
<dbReference type="Proteomes" id="UP000266841">
    <property type="component" value="Unassembled WGS sequence"/>
</dbReference>
<evidence type="ECO:0000313" key="2">
    <source>
        <dbReference type="Proteomes" id="UP000266841"/>
    </source>
</evidence>
<dbReference type="InterPro" id="IPR026906">
    <property type="entry name" value="LRR_5"/>
</dbReference>
<accession>K0R880</accession>
<dbReference type="AlphaFoldDB" id="K0R880"/>
<protein>
    <submittedName>
        <fullName evidence="1">Uncharacterized protein</fullName>
    </submittedName>
</protein>
<organism evidence="1 2">
    <name type="scientific">Thalassiosira oceanica</name>
    <name type="common">Marine diatom</name>
    <dbReference type="NCBI Taxonomy" id="159749"/>
    <lineage>
        <taxon>Eukaryota</taxon>
        <taxon>Sar</taxon>
        <taxon>Stramenopiles</taxon>
        <taxon>Ochrophyta</taxon>
        <taxon>Bacillariophyta</taxon>
        <taxon>Coscinodiscophyceae</taxon>
        <taxon>Thalassiosirophycidae</taxon>
        <taxon>Thalassiosirales</taxon>
        <taxon>Thalassiosiraceae</taxon>
        <taxon>Thalassiosira</taxon>
    </lineage>
</organism>
<keyword evidence="2" id="KW-1185">Reference proteome</keyword>
<evidence type="ECO:0000313" key="1">
    <source>
        <dbReference type="EMBL" id="EJK45001.1"/>
    </source>
</evidence>
<reference evidence="1 2" key="1">
    <citation type="journal article" date="2012" name="Genome Biol.">
        <title>Genome and low-iron response of an oceanic diatom adapted to chronic iron limitation.</title>
        <authorList>
            <person name="Lommer M."/>
            <person name="Specht M."/>
            <person name="Roy A.S."/>
            <person name="Kraemer L."/>
            <person name="Andreson R."/>
            <person name="Gutowska M.A."/>
            <person name="Wolf J."/>
            <person name="Bergner S.V."/>
            <person name="Schilhabel M.B."/>
            <person name="Klostermeier U.C."/>
            <person name="Beiko R.G."/>
            <person name="Rosenstiel P."/>
            <person name="Hippler M."/>
            <person name="Laroche J."/>
        </authorList>
    </citation>
    <scope>NUCLEOTIDE SEQUENCE [LARGE SCALE GENOMIC DNA]</scope>
    <source>
        <strain evidence="1 2">CCMP1005</strain>
    </source>
</reference>